<dbReference type="InterPro" id="IPR006141">
    <property type="entry name" value="Intein_N"/>
</dbReference>
<evidence type="ECO:0000313" key="3">
    <source>
        <dbReference type="EMBL" id="GMT06579.1"/>
    </source>
</evidence>
<dbReference type="EMBL" id="BTSX01000006">
    <property type="protein sequence ID" value="GMT06579.1"/>
    <property type="molecule type" value="Genomic_DNA"/>
</dbReference>
<evidence type="ECO:0000313" key="4">
    <source>
        <dbReference type="Proteomes" id="UP001432027"/>
    </source>
</evidence>
<dbReference type="GO" id="GO:0016539">
    <property type="term" value="P:intein-mediated protein splicing"/>
    <property type="evidence" value="ECO:0007669"/>
    <property type="project" value="InterPro"/>
</dbReference>
<dbReference type="Pfam" id="PF01079">
    <property type="entry name" value="Hint"/>
    <property type="match status" value="1"/>
</dbReference>
<dbReference type="PROSITE" id="PS50817">
    <property type="entry name" value="INTEIN_N_TER"/>
    <property type="match status" value="1"/>
</dbReference>
<organism evidence="3 4">
    <name type="scientific">Pristionchus entomophagus</name>
    <dbReference type="NCBI Taxonomy" id="358040"/>
    <lineage>
        <taxon>Eukaryota</taxon>
        <taxon>Metazoa</taxon>
        <taxon>Ecdysozoa</taxon>
        <taxon>Nematoda</taxon>
        <taxon>Chromadorea</taxon>
        <taxon>Rhabditida</taxon>
        <taxon>Rhabditina</taxon>
        <taxon>Diplogasteromorpha</taxon>
        <taxon>Diplogasteroidea</taxon>
        <taxon>Neodiplogasteridae</taxon>
        <taxon>Pristionchus</taxon>
    </lineage>
</organism>
<dbReference type="PANTHER" id="PTHR46706">
    <property type="entry name" value="PROTEIN QUA-1-RELATED"/>
    <property type="match status" value="1"/>
</dbReference>
<dbReference type="SMART" id="SM00306">
    <property type="entry name" value="HintN"/>
    <property type="match status" value="1"/>
</dbReference>
<dbReference type="SUPFAM" id="SSF51294">
    <property type="entry name" value="Hedgehog/intein (Hint) domain"/>
    <property type="match status" value="1"/>
</dbReference>
<dbReference type="PANTHER" id="PTHR46706:SF12">
    <property type="entry name" value="PROTEIN QUA-1-RELATED"/>
    <property type="match status" value="1"/>
</dbReference>
<keyword evidence="1" id="KW-0217">Developmental protein</keyword>
<comment type="caution">
    <text evidence="3">The sequence shown here is derived from an EMBL/GenBank/DDBJ whole genome shotgun (WGS) entry which is preliminary data.</text>
</comment>
<dbReference type="InterPro" id="IPR052140">
    <property type="entry name" value="Dev_Signal_Hedgehog-like"/>
</dbReference>
<gene>
    <name evidence="3" type="ORF">PENTCL1PPCAC_28753</name>
</gene>
<dbReference type="CDD" id="cd00081">
    <property type="entry name" value="Hint"/>
    <property type="match status" value="1"/>
</dbReference>
<name>A0AAV5UKX1_9BILA</name>
<evidence type="ECO:0000259" key="2">
    <source>
        <dbReference type="SMART" id="SM00306"/>
    </source>
</evidence>
<dbReference type="AlphaFoldDB" id="A0AAV5UKX1"/>
<proteinExistence type="predicted"/>
<dbReference type="Gene3D" id="2.170.16.10">
    <property type="entry name" value="Hedgehog/Intein (Hint) domain"/>
    <property type="match status" value="1"/>
</dbReference>
<sequence length="175" mass="20033">MCLYQDGTGDPGIPAMPSNFNVRCTDRCENTQLCYTGDSTAKLVDGMEKRMDQLKKNDWVLTVGETCLTFEQVEYWLHRLPEKEAIFNKFETVDGRTIKITDKHYIYKGDCSRVATGPVPLEFLPKEAVFADQVRVGDCLFTVGDCLFNQMDRSTSSSRIITSRSWLEAWRDLIH</sequence>
<feature type="domain" description="Hint" evidence="2">
    <location>
        <begin position="32"/>
        <end position="144"/>
    </location>
</feature>
<protein>
    <recommendedName>
        <fullName evidence="2">Hint domain-containing protein</fullName>
    </recommendedName>
</protein>
<reference evidence="3" key="1">
    <citation type="submission" date="2023-10" db="EMBL/GenBank/DDBJ databases">
        <title>Genome assembly of Pristionchus species.</title>
        <authorList>
            <person name="Yoshida K."/>
            <person name="Sommer R.J."/>
        </authorList>
    </citation>
    <scope>NUCLEOTIDE SEQUENCE</scope>
    <source>
        <strain evidence="3">RS0144</strain>
    </source>
</reference>
<dbReference type="Proteomes" id="UP001432027">
    <property type="component" value="Unassembled WGS sequence"/>
</dbReference>
<keyword evidence="4" id="KW-1185">Reference proteome</keyword>
<evidence type="ECO:0000256" key="1">
    <source>
        <dbReference type="ARBA" id="ARBA00022473"/>
    </source>
</evidence>
<dbReference type="InterPro" id="IPR001767">
    <property type="entry name" value="Hedgehog_Hint"/>
</dbReference>
<accession>A0AAV5UKX1</accession>
<dbReference type="GO" id="GO:0016540">
    <property type="term" value="P:protein autoprocessing"/>
    <property type="evidence" value="ECO:0007669"/>
    <property type="project" value="InterPro"/>
</dbReference>
<dbReference type="InterPro" id="IPR036844">
    <property type="entry name" value="Hint_dom_sf"/>
</dbReference>
<dbReference type="InterPro" id="IPR003587">
    <property type="entry name" value="Hint_dom_N"/>
</dbReference>